<dbReference type="SUPFAM" id="SSF82171">
    <property type="entry name" value="DPP6 N-terminal domain-like"/>
    <property type="match status" value="1"/>
</dbReference>
<gene>
    <name evidence="1" type="ORF">PbJCM13498_38490</name>
</gene>
<accession>A0A5M4B525</accession>
<comment type="caution">
    <text evidence="1">The sequence shown here is derived from an EMBL/GenBank/DDBJ whole genome shotgun (WGS) entry which is preliminary data.</text>
</comment>
<reference evidence="1 2" key="1">
    <citation type="submission" date="2019-10" db="EMBL/GenBank/DDBJ databases">
        <title>Prolixibacter strains distinguished by the presence of nitrate reductase genes were adept at nitrate-dependent anaerobic corrosion of metallic iron and carbon steel.</title>
        <authorList>
            <person name="Iino T."/>
            <person name="Shono N."/>
            <person name="Ito K."/>
            <person name="Nakamura R."/>
            <person name="Sueoka K."/>
            <person name="Harayama S."/>
            <person name="Ohkuma M."/>
        </authorList>
    </citation>
    <scope>NUCLEOTIDE SEQUENCE [LARGE SCALE GENOMIC DNA]</scope>
    <source>
        <strain evidence="1 2">JCM 13498</strain>
    </source>
</reference>
<dbReference type="Pfam" id="PF15869">
    <property type="entry name" value="TolB_like"/>
    <property type="match status" value="1"/>
</dbReference>
<proteinExistence type="predicted"/>
<organism evidence="1 2">
    <name type="scientific">Prolixibacter bellariivorans</name>
    <dbReference type="NCBI Taxonomy" id="314319"/>
    <lineage>
        <taxon>Bacteria</taxon>
        <taxon>Pseudomonadati</taxon>
        <taxon>Bacteroidota</taxon>
        <taxon>Bacteroidia</taxon>
        <taxon>Marinilabiliales</taxon>
        <taxon>Prolixibacteraceae</taxon>
        <taxon>Prolixibacter</taxon>
    </lineage>
</organism>
<dbReference type="Proteomes" id="UP000391834">
    <property type="component" value="Unassembled WGS sequence"/>
</dbReference>
<dbReference type="PROSITE" id="PS51257">
    <property type="entry name" value="PROKAR_LIPOPROTEIN"/>
    <property type="match status" value="1"/>
</dbReference>
<dbReference type="OrthoDB" id="1047112at2"/>
<protein>
    <recommendedName>
        <fullName evidence="3">TolB-like 6-blade propeller-like</fullName>
    </recommendedName>
</protein>
<dbReference type="RefSeq" id="WP_025865708.1">
    <property type="nucleotide sequence ID" value="NZ_BLAX01000001.1"/>
</dbReference>
<evidence type="ECO:0000313" key="1">
    <source>
        <dbReference type="EMBL" id="GET34986.1"/>
    </source>
</evidence>
<evidence type="ECO:0000313" key="2">
    <source>
        <dbReference type="Proteomes" id="UP000391834"/>
    </source>
</evidence>
<keyword evidence="2" id="KW-1185">Reference proteome</keyword>
<dbReference type="EMBL" id="BLAX01000001">
    <property type="protein sequence ID" value="GET34986.1"/>
    <property type="molecule type" value="Genomic_DNA"/>
</dbReference>
<name>A0A5M4B525_9BACT</name>
<sequence length="373" mass="43095">MNGRILVLLVVFTAFSCKGHKQTKSEQSDVVVNKADTVPLSRITPLEPGGIHLTEKAFGPVIDLKGISHPVKEVFRVVESQMLAEDSLLLVKTRYNDHLFMAYSLPGFRFIKSFGRLGQGPDEFQFPRMFKSRNSKRLAYVFETTRNKLYSLDRDFVTKELKLAMPASFHQMYSDKQMQCIDDSTFAYVESVKGGKGIFKLSLRGDSATAKKLYNLTFSEKLKNWAAYIGDFGLNPDKKRMVFAYKQFNRLVFVDCDSMKTRTLIFDDSKDHKFNTKDVMSPANITYFWGISPQRKYVYLLYSGRTPIDVMKANNHGNEFIYVEQFDWNGNPVHKYKLDHWGYFCVSEDENTIYLSSTVDENPFYSYDIPNEK</sequence>
<dbReference type="AlphaFoldDB" id="A0A5M4B525"/>
<evidence type="ECO:0008006" key="3">
    <source>
        <dbReference type="Google" id="ProtNLM"/>
    </source>
</evidence>